<accession>A0A2X2UPG4</accession>
<dbReference type="EMBL" id="UAVW01000016">
    <property type="protein sequence ID" value="SQB14863.1"/>
    <property type="molecule type" value="Genomic_DNA"/>
</dbReference>
<name>A0A2X2UPG4_9FIRM</name>
<keyword evidence="1" id="KW-0812">Transmembrane</keyword>
<organism evidence="2 3">
    <name type="scientific">Enterocloster clostridioformis</name>
    <dbReference type="NCBI Taxonomy" id="1531"/>
    <lineage>
        <taxon>Bacteria</taxon>
        <taxon>Bacillati</taxon>
        <taxon>Bacillota</taxon>
        <taxon>Clostridia</taxon>
        <taxon>Lachnospirales</taxon>
        <taxon>Lachnospiraceae</taxon>
        <taxon>Enterocloster</taxon>
    </lineage>
</organism>
<dbReference type="RefSeq" id="WP_055176037.1">
    <property type="nucleotide sequence ID" value="NZ_JAIWZC010000001.1"/>
</dbReference>
<dbReference type="AlphaFoldDB" id="A0A2X2UPG4"/>
<evidence type="ECO:0000313" key="3">
    <source>
        <dbReference type="Proteomes" id="UP000251853"/>
    </source>
</evidence>
<dbReference type="InterPro" id="IPR008861">
    <property type="entry name" value="GpX-like"/>
</dbReference>
<evidence type="ECO:0000313" key="2">
    <source>
        <dbReference type="EMBL" id="SQB14863.1"/>
    </source>
</evidence>
<reference evidence="2 3" key="1">
    <citation type="submission" date="2018-06" db="EMBL/GenBank/DDBJ databases">
        <authorList>
            <consortium name="Pathogen Informatics"/>
            <person name="Doyle S."/>
        </authorList>
    </citation>
    <scope>NUCLEOTIDE SEQUENCE [LARGE SCALE GENOMIC DNA]</scope>
    <source>
        <strain evidence="2 3">NCTC11224</strain>
    </source>
</reference>
<feature type="transmembrane region" description="Helical" evidence="1">
    <location>
        <begin position="36"/>
        <end position="55"/>
    </location>
</feature>
<proteinExistence type="predicted"/>
<gene>
    <name evidence="2" type="ORF">NCTC11224_03917</name>
</gene>
<keyword evidence="1" id="KW-1133">Transmembrane helix</keyword>
<dbReference type="Pfam" id="PF05489">
    <property type="entry name" value="Phage_tail_X"/>
    <property type="match status" value="1"/>
</dbReference>
<keyword evidence="3" id="KW-1185">Reference proteome</keyword>
<keyword evidence="1" id="KW-0472">Membrane</keyword>
<dbReference type="Proteomes" id="UP000251853">
    <property type="component" value="Unassembled WGS sequence"/>
</dbReference>
<sequence length="72" mass="8148">MSKKTYTTIQGDMWDKIAYEQMGSVLYTDKLVKANIRHAAIIIFPAGVVLTIPAVEDEPDMQLPPWQRGILE</sequence>
<evidence type="ECO:0000256" key="1">
    <source>
        <dbReference type="SAM" id="Phobius"/>
    </source>
</evidence>
<protein>
    <submittedName>
        <fullName evidence="2">Phage Tail Protein X</fullName>
    </submittedName>
</protein>